<evidence type="ECO:0000313" key="1">
    <source>
        <dbReference type="EMBL" id="PJE51540.1"/>
    </source>
</evidence>
<reference evidence="1 2" key="1">
    <citation type="submission" date="2017-09" db="EMBL/GenBank/DDBJ databases">
        <title>Depth-based differentiation of microbial function through sediment-hosted aquifers and enrichment of novel symbionts in the deep terrestrial subsurface.</title>
        <authorList>
            <person name="Probst A.J."/>
            <person name="Ladd B."/>
            <person name="Jarett J.K."/>
            <person name="Geller-Mcgrath D.E."/>
            <person name="Sieber C.M."/>
            <person name="Emerson J.B."/>
            <person name="Anantharaman K."/>
            <person name="Thomas B.C."/>
            <person name="Malmstrom R."/>
            <person name="Stieglmeier M."/>
            <person name="Klingl A."/>
            <person name="Woyke T."/>
            <person name="Ryan C.M."/>
            <person name="Banfield J.F."/>
        </authorList>
    </citation>
    <scope>NUCLEOTIDE SEQUENCE [LARGE SCALE GENOMIC DNA]</scope>
    <source>
        <strain evidence="1">CG10_big_fil_rev_8_21_14_0_10_36_16</strain>
    </source>
</reference>
<evidence type="ECO:0000313" key="2">
    <source>
        <dbReference type="Proteomes" id="UP000228496"/>
    </source>
</evidence>
<comment type="caution">
    <text evidence="1">The sequence shown here is derived from an EMBL/GenBank/DDBJ whole genome shotgun (WGS) entry which is preliminary data.</text>
</comment>
<dbReference type="EMBL" id="PCXQ01000001">
    <property type="protein sequence ID" value="PJE51540.1"/>
    <property type="molecule type" value="Genomic_DNA"/>
</dbReference>
<accession>A0A2J0Q8F6</accession>
<name>A0A2J0Q8F6_9BACT</name>
<dbReference type="Proteomes" id="UP000228496">
    <property type="component" value="Unassembled WGS sequence"/>
</dbReference>
<protein>
    <submittedName>
        <fullName evidence="1">Uncharacterized protein</fullName>
    </submittedName>
</protein>
<dbReference type="AlphaFoldDB" id="A0A2J0Q8F6"/>
<proteinExistence type="predicted"/>
<sequence length="78" mass="8554">MYAGILHQGHCGDLIDAAVGIEENLKMWVLQKKTKRGCGFSCKESRGNSVEGLRLKLGNSAILGEVERADDIILIRVK</sequence>
<organism evidence="1 2">
    <name type="scientific">Candidatus Yanofskybacteria bacterium CG10_big_fil_rev_8_21_14_0_10_36_16</name>
    <dbReference type="NCBI Taxonomy" id="1975096"/>
    <lineage>
        <taxon>Bacteria</taxon>
        <taxon>Candidatus Yanofskyibacteriota</taxon>
    </lineage>
</organism>
<gene>
    <name evidence="1" type="ORF">COV29_00060</name>
</gene>